<dbReference type="Proteomes" id="UP000078200">
    <property type="component" value="Unassembled WGS sequence"/>
</dbReference>
<sequence length="113" mass="13467">MLQYLVHHQQYHPQKPKRTTNEITIYLTGNEAGKRKGSCRHRRRHRRCRCRCRHHRLVQQSGGLLSEWLYFVNIYALYSYCILTNHFHMLRTILGTTFTLEYAQQPAGAILLP</sequence>
<keyword evidence="2" id="KW-1185">Reference proteome</keyword>
<evidence type="ECO:0000313" key="2">
    <source>
        <dbReference type="Proteomes" id="UP000078200"/>
    </source>
</evidence>
<reference evidence="1" key="1">
    <citation type="submission" date="2020-05" db="UniProtKB">
        <authorList>
            <consortium name="EnsemblMetazoa"/>
        </authorList>
    </citation>
    <scope>IDENTIFICATION</scope>
    <source>
        <strain evidence="1">TTRI</strain>
    </source>
</reference>
<dbReference type="VEuPathDB" id="VectorBase:GAUT026986"/>
<evidence type="ECO:0000313" key="1">
    <source>
        <dbReference type="EnsemblMetazoa" id="GAUT026986-PA"/>
    </source>
</evidence>
<protein>
    <submittedName>
        <fullName evidence="1">Uncharacterized protein</fullName>
    </submittedName>
</protein>
<organism evidence="1 2">
    <name type="scientific">Glossina austeni</name>
    <name type="common">Savannah tsetse fly</name>
    <dbReference type="NCBI Taxonomy" id="7395"/>
    <lineage>
        <taxon>Eukaryota</taxon>
        <taxon>Metazoa</taxon>
        <taxon>Ecdysozoa</taxon>
        <taxon>Arthropoda</taxon>
        <taxon>Hexapoda</taxon>
        <taxon>Insecta</taxon>
        <taxon>Pterygota</taxon>
        <taxon>Neoptera</taxon>
        <taxon>Endopterygota</taxon>
        <taxon>Diptera</taxon>
        <taxon>Brachycera</taxon>
        <taxon>Muscomorpha</taxon>
        <taxon>Hippoboscoidea</taxon>
        <taxon>Glossinidae</taxon>
        <taxon>Glossina</taxon>
    </lineage>
</organism>
<name>A0A1A9V5W1_GLOAU</name>
<dbReference type="AlphaFoldDB" id="A0A1A9V5W1"/>
<dbReference type="EnsemblMetazoa" id="GAUT026986-RA">
    <property type="protein sequence ID" value="GAUT026986-PA"/>
    <property type="gene ID" value="GAUT026986"/>
</dbReference>
<proteinExistence type="predicted"/>
<accession>A0A1A9V5W1</accession>